<name>A0A0A8ZMT9_ARUDO</name>
<reference evidence="1" key="1">
    <citation type="submission" date="2014-09" db="EMBL/GenBank/DDBJ databases">
        <authorList>
            <person name="Magalhaes I.L.F."/>
            <person name="Oliveira U."/>
            <person name="Santos F.R."/>
            <person name="Vidigal T.H.D.A."/>
            <person name="Brescovit A.D."/>
            <person name="Santos A.J."/>
        </authorList>
    </citation>
    <scope>NUCLEOTIDE SEQUENCE</scope>
    <source>
        <tissue evidence="1">Shoot tissue taken approximately 20 cm above the soil surface</tissue>
    </source>
</reference>
<dbReference type="EMBL" id="GBRH01257161">
    <property type="protein sequence ID" value="JAD40734.1"/>
    <property type="molecule type" value="Transcribed_RNA"/>
</dbReference>
<sequence>MNYLSTNLAHQTESSLRETELYLRQNGTLEIPISKYEPSHELYMTHIL</sequence>
<protein>
    <submittedName>
        <fullName evidence="1">Uncharacterized protein</fullName>
    </submittedName>
</protein>
<proteinExistence type="predicted"/>
<organism evidence="1">
    <name type="scientific">Arundo donax</name>
    <name type="common">Giant reed</name>
    <name type="synonym">Donax arundinaceus</name>
    <dbReference type="NCBI Taxonomy" id="35708"/>
    <lineage>
        <taxon>Eukaryota</taxon>
        <taxon>Viridiplantae</taxon>
        <taxon>Streptophyta</taxon>
        <taxon>Embryophyta</taxon>
        <taxon>Tracheophyta</taxon>
        <taxon>Spermatophyta</taxon>
        <taxon>Magnoliopsida</taxon>
        <taxon>Liliopsida</taxon>
        <taxon>Poales</taxon>
        <taxon>Poaceae</taxon>
        <taxon>PACMAD clade</taxon>
        <taxon>Arundinoideae</taxon>
        <taxon>Arundineae</taxon>
        <taxon>Arundo</taxon>
    </lineage>
</organism>
<reference evidence="1" key="2">
    <citation type="journal article" date="2015" name="Data Brief">
        <title>Shoot transcriptome of the giant reed, Arundo donax.</title>
        <authorList>
            <person name="Barrero R.A."/>
            <person name="Guerrero F.D."/>
            <person name="Moolhuijzen P."/>
            <person name="Goolsby J.A."/>
            <person name="Tidwell J."/>
            <person name="Bellgard S.E."/>
            <person name="Bellgard M.I."/>
        </authorList>
    </citation>
    <scope>NUCLEOTIDE SEQUENCE</scope>
    <source>
        <tissue evidence="1">Shoot tissue taken approximately 20 cm above the soil surface</tissue>
    </source>
</reference>
<accession>A0A0A8ZMT9</accession>
<evidence type="ECO:0000313" key="1">
    <source>
        <dbReference type="EMBL" id="JAD40734.1"/>
    </source>
</evidence>
<dbReference type="AlphaFoldDB" id="A0A0A8ZMT9"/>